<gene>
    <name evidence="1" type="ORF">MM415A04811_0009</name>
    <name evidence="2" type="ORF">MM415B02177_0009</name>
</gene>
<dbReference type="EMBL" id="MT141694">
    <property type="protein sequence ID" value="QJA69307.1"/>
    <property type="molecule type" value="Genomic_DNA"/>
</dbReference>
<sequence length="62" mass="7065">MPTAEDIAAGCELAQRSWNETQRNSRIVDDTIRHYPVQPPVIPIEPWLAEDLNILQIGRRGI</sequence>
<protein>
    <submittedName>
        <fullName evidence="2">Uncharacterized protein</fullName>
    </submittedName>
</protein>
<accession>A0A6M3KWZ9</accession>
<dbReference type="EMBL" id="MT142594">
    <property type="protein sequence ID" value="QJA85768.1"/>
    <property type="molecule type" value="Genomic_DNA"/>
</dbReference>
<name>A0A6M3KWZ9_9ZZZZ</name>
<organism evidence="2">
    <name type="scientific">viral metagenome</name>
    <dbReference type="NCBI Taxonomy" id="1070528"/>
    <lineage>
        <taxon>unclassified sequences</taxon>
        <taxon>metagenomes</taxon>
        <taxon>organismal metagenomes</taxon>
    </lineage>
</organism>
<evidence type="ECO:0000313" key="1">
    <source>
        <dbReference type="EMBL" id="QJA69307.1"/>
    </source>
</evidence>
<dbReference type="AlphaFoldDB" id="A0A6M3KWZ9"/>
<proteinExistence type="predicted"/>
<evidence type="ECO:0000313" key="2">
    <source>
        <dbReference type="EMBL" id="QJA85768.1"/>
    </source>
</evidence>
<reference evidence="2" key="1">
    <citation type="submission" date="2020-03" db="EMBL/GenBank/DDBJ databases">
        <title>The deep terrestrial virosphere.</title>
        <authorList>
            <person name="Holmfeldt K."/>
            <person name="Nilsson E."/>
            <person name="Simone D."/>
            <person name="Lopez-Fernandez M."/>
            <person name="Wu X."/>
            <person name="de Brujin I."/>
            <person name="Lundin D."/>
            <person name="Andersson A."/>
            <person name="Bertilsson S."/>
            <person name="Dopson M."/>
        </authorList>
    </citation>
    <scope>NUCLEOTIDE SEQUENCE</scope>
    <source>
        <strain evidence="1">MM415A04811</strain>
        <strain evidence="2">MM415B02177</strain>
    </source>
</reference>